<dbReference type="GO" id="GO:0006654">
    <property type="term" value="P:phosphatidic acid biosynthetic process"/>
    <property type="evidence" value="ECO:0007669"/>
    <property type="project" value="TreeGrafter"/>
</dbReference>
<dbReference type="SMART" id="SM00563">
    <property type="entry name" value="PlsC"/>
    <property type="match status" value="1"/>
</dbReference>
<dbReference type="STRING" id="886293.Sinac_2231"/>
<keyword evidence="3 5" id="KW-0012">Acyltransferase</keyword>
<dbReference type="Pfam" id="PF01553">
    <property type="entry name" value="Acyltransferase"/>
    <property type="match status" value="1"/>
</dbReference>
<evidence type="ECO:0000256" key="3">
    <source>
        <dbReference type="ARBA" id="ARBA00023315"/>
    </source>
</evidence>
<protein>
    <submittedName>
        <fullName evidence="5">1-acyl-sn-glycerol-3-phosphate acyltransferase</fullName>
    </submittedName>
</protein>
<proteinExistence type="predicted"/>
<evidence type="ECO:0000313" key="6">
    <source>
        <dbReference type="Proteomes" id="UP000010798"/>
    </source>
</evidence>
<gene>
    <name evidence="5" type="ordered locus">Sinac_2231</name>
</gene>
<dbReference type="KEGG" id="saci:Sinac_2231"/>
<name>L0DAZ1_SINAD</name>
<dbReference type="SUPFAM" id="SSF69593">
    <property type="entry name" value="Glycerol-3-phosphate (1)-acyltransferase"/>
    <property type="match status" value="1"/>
</dbReference>
<dbReference type="eggNOG" id="COG0204">
    <property type="taxonomic scope" value="Bacteria"/>
</dbReference>
<dbReference type="EMBL" id="CP003364">
    <property type="protein sequence ID" value="AGA26549.1"/>
    <property type="molecule type" value="Genomic_DNA"/>
</dbReference>
<comment type="pathway">
    <text evidence="1">Lipid metabolism.</text>
</comment>
<dbReference type="Proteomes" id="UP000010798">
    <property type="component" value="Chromosome"/>
</dbReference>
<keyword evidence="6" id="KW-1185">Reference proteome</keyword>
<evidence type="ECO:0000313" key="5">
    <source>
        <dbReference type="EMBL" id="AGA26549.1"/>
    </source>
</evidence>
<dbReference type="PANTHER" id="PTHR10434:SF11">
    <property type="entry name" value="1-ACYL-SN-GLYCEROL-3-PHOSPHATE ACYLTRANSFERASE"/>
    <property type="match status" value="1"/>
</dbReference>
<dbReference type="PANTHER" id="PTHR10434">
    <property type="entry name" value="1-ACYL-SN-GLYCEROL-3-PHOSPHATE ACYLTRANSFERASE"/>
    <property type="match status" value="1"/>
</dbReference>
<organism evidence="5 6">
    <name type="scientific">Singulisphaera acidiphila (strain ATCC BAA-1392 / DSM 18658 / VKM B-2454 / MOB10)</name>
    <dbReference type="NCBI Taxonomy" id="886293"/>
    <lineage>
        <taxon>Bacteria</taxon>
        <taxon>Pseudomonadati</taxon>
        <taxon>Planctomycetota</taxon>
        <taxon>Planctomycetia</taxon>
        <taxon>Isosphaerales</taxon>
        <taxon>Isosphaeraceae</taxon>
        <taxon>Singulisphaera</taxon>
    </lineage>
</organism>
<sequence length="243" mass="26378">MSNETETTLQPRPPLDRSRLAMGWYRLVQVTVATLLSSVSGIRVSGRNNLPPQGGALLVSNHVSHLDVFILGIPLHRPLNYVARSTLFLPLLGTFIRSVGGFPIQREGMGAQGLKETLRRIKKGGIVVLFPEGTRSRDGELGELKSGISVLASRARVAVVPAGIAGTFEAWPRSRAFPLPHPVRIHYGPPILPEELEGLDTEAVTKLIRARILDCVEVARAGLHRDLQSDPEKTAVGRIGKMG</sequence>
<dbReference type="RefSeq" id="WP_015245705.1">
    <property type="nucleotide sequence ID" value="NC_019892.1"/>
</dbReference>
<dbReference type="OrthoDB" id="9803035at2"/>
<dbReference type="AlphaFoldDB" id="L0DAZ1"/>
<evidence type="ECO:0000259" key="4">
    <source>
        <dbReference type="SMART" id="SM00563"/>
    </source>
</evidence>
<dbReference type="HOGENOM" id="CLU_027938_4_5_0"/>
<dbReference type="GO" id="GO:0003841">
    <property type="term" value="F:1-acylglycerol-3-phosphate O-acyltransferase activity"/>
    <property type="evidence" value="ECO:0007669"/>
    <property type="project" value="TreeGrafter"/>
</dbReference>
<keyword evidence="2 5" id="KW-0808">Transferase</keyword>
<evidence type="ECO:0000256" key="2">
    <source>
        <dbReference type="ARBA" id="ARBA00022679"/>
    </source>
</evidence>
<dbReference type="CDD" id="cd07989">
    <property type="entry name" value="LPLAT_AGPAT-like"/>
    <property type="match status" value="1"/>
</dbReference>
<evidence type="ECO:0000256" key="1">
    <source>
        <dbReference type="ARBA" id="ARBA00005189"/>
    </source>
</evidence>
<feature type="domain" description="Phospholipid/glycerol acyltransferase" evidence="4">
    <location>
        <begin position="56"/>
        <end position="167"/>
    </location>
</feature>
<reference evidence="5 6" key="1">
    <citation type="submission" date="2012-02" db="EMBL/GenBank/DDBJ databases">
        <title>Complete sequence of chromosome of Singulisphaera acidiphila DSM 18658.</title>
        <authorList>
            <consortium name="US DOE Joint Genome Institute (JGI-PGF)"/>
            <person name="Lucas S."/>
            <person name="Copeland A."/>
            <person name="Lapidus A."/>
            <person name="Glavina del Rio T."/>
            <person name="Dalin E."/>
            <person name="Tice H."/>
            <person name="Bruce D."/>
            <person name="Goodwin L."/>
            <person name="Pitluck S."/>
            <person name="Peters L."/>
            <person name="Ovchinnikova G."/>
            <person name="Chertkov O."/>
            <person name="Kyrpides N."/>
            <person name="Mavromatis K."/>
            <person name="Ivanova N."/>
            <person name="Brettin T."/>
            <person name="Detter J.C."/>
            <person name="Han C."/>
            <person name="Larimer F."/>
            <person name="Land M."/>
            <person name="Hauser L."/>
            <person name="Markowitz V."/>
            <person name="Cheng J.-F."/>
            <person name="Hugenholtz P."/>
            <person name="Woyke T."/>
            <person name="Wu D."/>
            <person name="Tindall B."/>
            <person name="Pomrenke H."/>
            <person name="Brambilla E."/>
            <person name="Klenk H.-P."/>
            <person name="Eisen J.A."/>
        </authorList>
    </citation>
    <scope>NUCLEOTIDE SEQUENCE [LARGE SCALE GENOMIC DNA]</scope>
    <source>
        <strain evidence="6">ATCC BAA-1392 / DSM 18658 / VKM B-2454 / MOB10</strain>
    </source>
</reference>
<accession>L0DAZ1</accession>
<dbReference type="InterPro" id="IPR002123">
    <property type="entry name" value="Plipid/glycerol_acylTrfase"/>
</dbReference>